<protein>
    <submittedName>
        <fullName evidence="1">Uncharacterized protein</fullName>
    </submittedName>
</protein>
<keyword evidence="2" id="KW-1185">Reference proteome</keyword>
<name>A0ACC0TKY6_POPTR</name>
<evidence type="ECO:0000313" key="2">
    <source>
        <dbReference type="Proteomes" id="UP000006729"/>
    </source>
</evidence>
<dbReference type="EMBL" id="CM009290">
    <property type="protein sequence ID" value="KAI9402011.1"/>
    <property type="molecule type" value="Genomic_DNA"/>
</dbReference>
<dbReference type="Proteomes" id="UP000006729">
    <property type="component" value="Chromosome 1"/>
</dbReference>
<accession>A0ACC0TKY6</accession>
<proteinExistence type="predicted"/>
<sequence length="218" mass="24261">MSLSLIQGDSSVEEEEAAATDEEEEEEDYQKLSEEEGHSSSRLKISYKAPSNGSSSSILPSAIFQGRSSFLVILWESMVLELIIIRISKGSTKRYGEITIINRRTRRKGRHNFLLCVVRNVGAVVELKPLLVGIHERVRSDIVAHEPPSSVPSTIEEGGKRVPTATNPSAEDAAELLRHSLVHVEWSVLFVVIAHPMTLATNPRRRDLLSKTRKKVRG</sequence>
<evidence type="ECO:0000313" key="1">
    <source>
        <dbReference type="EMBL" id="KAI9402011.1"/>
    </source>
</evidence>
<comment type="caution">
    <text evidence="1">The sequence shown here is derived from an EMBL/GenBank/DDBJ whole genome shotgun (WGS) entry which is preliminary data.</text>
</comment>
<reference evidence="1 2" key="1">
    <citation type="journal article" date="2006" name="Science">
        <title>The genome of black cottonwood, Populus trichocarpa (Torr. &amp; Gray).</title>
        <authorList>
            <person name="Tuskan G.A."/>
            <person name="Difazio S."/>
            <person name="Jansson S."/>
            <person name="Bohlmann J."/>
            <person name="Grigoriev I."/>
            <person name="Hellsten U."/>
            <person name="Putnam N."/>
            <person name="Ralph S."/>
            <person name="Rombauts S."/>
            <person name="Salamov A."/>
            <person name="Schein J."/>
            <person name="Sterck L."/>
            <person name="Aerts A."/>
            <person name="Bhalerao R.R."/>
            <person name="Bhalerao R.P."/>
            <person name="Blaudez D."/>
            <person name="Boerjan W."/>
            <person name="Brun A."/>
            <person name="Brunner A."/>
            <person name="Busov V."/>
            <person name="Campbell M."/>
            <person name="Carlson J."/>
            <person name="Chalot M."/>
            <person name="Chapman J."/>
            <person name="Chen G.L."/>
            <person name="Cooper D."/>
            <person name="Coutinho P.M."/>
            <person name="Couturier J."/>
            <person name="Covert S."/>
            <person name="Cronk Q."/>
            <person name="Cunningham R."/>
            <person name="Davis J."/>
            <person name="Degroeve S."/>
            <person name="Dejardin A."/>
            <person name="Depamphilis C."/>
            <person name="Detter J."/>
            <person name="Dirks B."/>
            <person name="Dubchak I."/>
            <person name="Duplessis S."/>
            <person name="Ehlting J."/>
            <person name="Ellis B."/>
            <person name="Gendler K."/>
            <person name="Goodstein D."/>
            <person name="Gribskov M."/>
            <person name="Grimwood J."/>
            <person name="Groover A."/>
            <person name="Gunter L."/>
            <person name="Hamberger B."/>
            <person name="Heinze B."/>
            <person name="Helariutta Y."/>
            <person name="Henrissat B."/>
            <person name="Holligan D."/>
            <person name="Holt R."/>
            <person name="Huang W."/>
            <person name="Islam-Faridi N."/>
            <person name="Jones S."/>
            <person name="Jones-Rhoades M."/>
            <person name="Jorgensen R."/>
            <person name="Joshi C."/>
            <person name="Kangasjarvi J."/>
            <person name="Karlsson J."/>
            <person name="Kelleher C."/>
            <person name="Kirkpatrick R."/>
            <person name="Kirst M."/>
            <person name="Kohler A."/>
            <person name="Kalluri U."/>
            <person name="Larimer F."/>
            <person name="Leebens-Mack J."/>
            <person name="Leple J.C."/>
            <person name="Locascio P."/>
            <person name="Lou Y."/>
            <person name="Lucas S."/>
            <person name="Martin F."/>
            <person name="Montanini B."/>
            <person name="Napoli C."/>
            <person name="Nelson D.R."/>
            <person name="Nelson C."/>
            <person name="Nieminen K."/>
            <person name="Nilsson O."/>
            <person name="Pereda V."/>
            <person name="Peter G."/>
            <person name="Philippe R."/>
            <person name="Pilate G."/>
            <person name="Poliakov A."/>
            <person name="Razumovskaya J."/>
            <person name="Richardson P."/>
            <person name="Rinaldi C."/>
            <person name="Ritland K."/>
            <person name="Rouze P."/>
            <person name="Ryaboy D."/>
            <person name="Schmutz J."/>
            <person name="Schrader J."/>
            <person name="Segerman B."/>
            <person name="Shin H."/>
            <person name="Siddiqui A."/>
            <person name="Sterky F."/>
            <person name="Terry A."/>
            <person name="Tsai C.J."/>
            <person name="Uberbacher E."/>
            <person name="Unneberg P."/>
            <person name="Vahala J."/>
            <person name="Wall K."/>
            <person name="Wessler S."/>
            <person name="Yang G."/>
            <person name="Yin T."/>
            <person name="Douglas C."/>
            <person name="Marra M."/>
            <person name="Sandberg G."/>
            <person name="Van de Peer Y."/>
            <person name="Rokhsar D."/>
        </authorList>
    </citation>
    <scope>NUCLEOTIDE SEQUENCE [LARGE SCALE GENOMIC DNA]</scope>
    <source>
        <strain evidence="2">cv. Nisqually</strain>
    </source>
</reference>
<gene>
    <name evidence="1" type="ORF">POPTR_001G206032v4</name>
</gene>
<organism evidence="1 2">
    <name type="scientific">Populus trichocarpa</name>
    <name type="common">Western balsam poplar</name>
    <name type="synonym">Populus balsamifera subsp. trichocarpa</name>
    <dbReference type="NCBI Taxonomy" id="3694"/>
    <lineage>
        <taxon>Eukaryota</taxon>
        <taxon>Viridiplantae</taxon>
        <taxon>Streptophyta</taxon>
        <taxon>Embryophyta</taxon>
        <taxon>Tracheophyta</taxon>
        <taxon>Spermatophyta</taxon>
        <taxon>Magnoliopsida</taxon>
        <taxon>eudicotyledons</taxon>
        <taxon>Gunneridae</taxon>
        <taxon>Pentapetalae</taxon>
        <taxon>rosids</taxon>
        <taxon>fabids</taxon>
        <taxon>Malpighiales</taxon>
        <taxon>Salicaceae</taxon>
        <taxon>Saliceae</taxon>
        <taxon>Populus</taxon>
    </lineage>
</organism>